<evidence type="ECO:0000313" key="3">
    <source>
        <dbReference type="EMBL" id="KAL0956296.1"/>
    </source>
</evidence>
<accession>A0ABR3JKJ5</accession>
<dbReference type="EMBL" id="JASNQZ010000006">
    <property type="protein sequence ID" value="KAL0956296.1"/>
    <property type="molecule type" value="Genomic_DNA"/>
</dbReference>
<gene>
    <name evidence="3" type="ORF">HGRIS_002453</name>
    <name evidence="4" type="ORF">HGRIS_002455</name>
</gene>
<keyword evidence="5" id="KW-1185">Reference proteome</keyword>
<comment type="caution">
    <text evidence="4">The sequence shown here is derived from an EMBL/GenBank/DDBJ whole genome shotgun (WGS) entry which is preliminary data.</text>
</comment>
<feature type="transmembrane region" description="Helical" evidence="2">
    <location>
        <begin position="19"/>
        <end position="40"/>
    </location>
</feature>
<evidence type="ECO:0000256" key="1">
    <source>
        <dbReference type="SAM" id="MobiDB-lite"/>
    </source>
</evidence>
<feature type="region of interest" description="Disordered" evidence="1">
    <location>
        <begin position="178"/>
        <end position="205"/>
    </location>
</feature>
<dbReference type="Proteomes" id="UP001556367">
    <property type="component" value="Unassembled WGS sequence"/>
</dbReference>
<evidence type="ECO:0000313" key="5">
    <source>
        <dbReference type="Proteomes" id="UP001556367"/>
    </source>
</evidence>
<evidence type="ECO:0008006" key="6">
    <source>
        <dbReference type="Google" id="ProtNLM"/>
    </source>
</evidence>
<reference evidence="5" key="2">
    <citation type="submission" date="2024-06" db="EMBL/GenBank/DDBJ databases">
        <title>Multi-omics analyses provide insights into the biosynthesis of the anticancer antibiotic pleurotin in Hohenbuehelia grisea.</title>
        <authorList>
            <person name="Weaver J.A."/>
            <person name="Alberti F."/>
        </authorList>
    </citation>
    <scope>NUCLEOTIDE SEQUENCE [LARGE SCALE GENOMIC DNA]</scope>
    <source>
        <strain evidence="5">T-177</strain>
    </source>
</reference>
<keyword evidence="2" id="KW-0812">Transmembrane</keyword>
<evidence type="ECO:0000313" key="4">
    <source>
        <dbReference type="EMBL" id="KAL0956298.1"/>
    </source>
</evidence>
<organism evidence="4 5">
    <name type="scientific">Hohenbuehelia grisea</name>
    <dbReference type="NCBI Taxonomy" id="104357"/>
    <lineage>
        <taxon>Eukaryota</taxon>
        <taxon>Fungi</taxon>
        <taxon>Dikarya</taxon>
        <taxon>Basidiomycota</taxon>
        <taxon>Agaricomycotina</taxon>
        <taxon>Agaricomycetes</taxon>
        <taxon>Agaricomycetidae</taxon>
        <taxon>Agaricales</taxon>
        <taxon>Pleurotineae</taxon>
        <taxon>Pleurotaceae</taxon>
        <taxon>Hohenbuehelia</taxon>
    </lineage>
</organism>
<evidence type="ECO:0000256" key="2">
    <source>
        <dbReference type="SAM" id="Phobius"/>
    </source>
</evidence>
<protein>
    <recommendedName>
        <fullName evidence="6">ATP synthase F0 subunit 8</fullName>
    </recommendedName>
</protein>
<keyword evidence="2" id="KW-1133">Transmembrane helix</keyword>
<reference evidence="4" key="1">
    <citation type="journal article" date="2024" name="ACS Chem. Biol.">
        <title>Early Steps of the Biosynthesis of the Anticancer Antibiotic Pleurotin.</title>
        <authorList>
            <person name="Weaver J.A."/>
            <person name="Alkhder D."/>
            <person name="Prasongpholchai P."/>
            <person name="Tadesse M.D."/>
            <person name="de Los Santos E.L."/>
            <person name="Song L."/>
            <person name="Corre C."/>
            <person name="Alberti F."/>
        </authorList>
    </citation>
    <scope>NUCLEOTIDE SEQUENCE</scope>
    <source>
        <strain evidence="4">T-177</strain>
    </source>
</reference>
<sequence>MPAVDATTSSSSSIPHYDWRTIIISINALILLFSLLFLIWKGVATLQRWADDKSAARAIKAAFKSALPLPPPAAARRAGRPRVRYTYERNWFTVQRPILPPALTAHILAVAPPIYPCAIPASQIISFDIVNVIPRLPLGLIDPTTLFAKCKADDEDAALACLEEGKFGIVEEPRVPLATITGAPKTSKKSTRTSGSRRSGKENAP</sequence>
<name>A0ABR3JKJ5_9AGAR</name>
<keyword evidence="2" id="KW-0472">Membrane</keyword>
<dbReference type="EMBL" id="JASNQZ010000006">
    <property type="protein sequence ID" value="KAL0956298.1"/>
    <property type="molecule type" value="Genomic_DNA"/>
</dbReference>
<proteinExistence type="predicted"/>